<dbReference type="GeneID" id="18586575"/>
<proteinExistence type="predicted"/>
<dbReference type="AlphaFoldDB" id="A0AB32WXC6"/>
<dbReference type="PANTHER" id="PTHR33463">
    <property type="entry name" value="NB-ARC DOMAIN-CONTAINING PROTEIN-RELATED"/>
    <property type="match status" value="1"/>
</dbReference>
<dbReference type="Proteomes" id="UP000694886">
    <property type="component" value="Chromosome 10"/>
</dbReference>
<evidence type="ECO:0000259" key="2">
    <source>
        <dbReference type="Pfam" id="PF23247"/>
    </source>
</evidence>
<feature type="domain" description="Disease resistance protein At4g27190-like leucine-rich repeats" evidence="2">
    <location>
        <begin position="572"/>
        <end position="690"/>
    </location>
</feature>
<organism evidence="3 4">
    <name type="scientific">Theobroma cacao</name>
    <name type="common">Cacao</name>
    <name type="synonym">Cocoa</name>
    <dbReference type="NCBI Taxonomy" id="3641"/>
    <lineage>
        <taxon>Eukaryota</taxon>
        <taxon>Viridiplantae</taxon>
        <taxon>Streptophyta</taxon>
        <taxon>Embryophyta</taxon>
        <taxon>Tracheophyta</taxon>
        <taxon>Spermatophyta</taxon>
        <taxon>Magnoliopsida</taxon>
        <taxon>eudicotyledons</taxon>
        <taxon>Gunneridae</taxon>
        <taxon>Pentapetalae</taxon>
        <taxon>rosids</taxon>
        <taxon>malvids</taxon>
        <taxon>Malvales</taxon>
        <taxon>Malvaceae</taxon>
        <taxon>Byttnerioideae</taxon>
        <taxon>Theobroma</taxon>
    </lineage>
</organism>
<accession>A0AB32WXC6</accession>
<feature type="domain" description="Disease resistance protein At4g27190-like leucine-rich repeats" evidence="2">
    <location>
        <begin position="6"/>
        <end position="77"/>
    </location>
</feature>
<dbReference type="InterPro" id="IPR057135">
    <property type="entry name" value="At4g27190-like_LRR"/>
</dbReference>
<dbReference type="InterPro" id="IPR032675">
    <property type="entry name" value="LRR_dom_sf"/>
</dbReference>
<dbReference type="PANTHER" id="PTHR33463:SF167">
    <property type="entry name" value="PUTATIVE-RELATED"/>
    <property type="match status" value="1"/>
</dbReference>
<evidence type="ECO:0000313" key="3">
    <source>
        <dbReference type="Proteomes" id="UP000694886"/>
    </source>
</evidence>
<dbReference type="KEGG" id="tcc:18586575"/>
<evidence type="ECO:0000313" key="4">
    <source>
        <dbReference type="RefSeq" id="XP_017984303.1"/>
    </source>
</evidence>
<reference evidence="3" key="1">
    <citation type="journal article" date="1997" name="Nucleic Acids Res.">
        <title>tRNAscan-SE: a program for improved detection of transfer RNA genes in genomic sequence.</title>
        <authorList>
            <person name="Lowe T.M."/>
            <person name="Eddy S.R."/>
        </authorList>
    </citation>
    <scope>NUCLEOTIDE SEQUENCE [LARGE SCALE GENOMIC DNA]</scope>
    <source>
        <strain evidence="3">r\B97-61/B2</strain>
    </source>
</reference>
<dbReference type="RefSeq" id="XP_017984303.1">
    <property type="nucleotide sequence ID" value="XM_018128814.1"/>
</dbReference>
<keyword evidence="1" id="KW-0611">Plant defense</keyword>
<feature type="domain" description="Disease resistance protein At4g27190-like leucine-rich repeats" evidence="2">
    <location>
        <begin position="79"/>
        <end position="177"/>
    </location>
</feature>
<sequence length="842" mass="95894">MLGQNHIMKAIFHFEGFDDEKNHAWTITSLKELCLFALPELTHLWKEEYHPIPAFCELRNLKVWDCGKLKILVPSSVLFKNLRTLEILRCHGFVNLIACSTAKSLVQLTSMTISDCVMIEEITACECDEVEGGIAFAQLKCLKLSCLPTLASFNLRNQGLEFPILEKVIVTGCPKMKIFSEGDLSTPMLQRVQFVESEDEACSEDEGDLRTPMLRRVQFVESEDGACSEDEGCWEGNLNTTIQWMLTEKVGYCGLEHIILSEPSELMELWRRNPRETIGFKSVRLLEVYNCSTLRCLFTLSMALELAQLCDMKVKNCIGMEHIIIDGLDKEVVNKIVFPMLTSVILESCADMASFYQGSKILEFLSLKRVNVVGCPQMFAFASTVSKEQRIEATDDGGNTRRLSKGVADKVFFNNTTVFPRLNDLRIGMGNWRKIWDDKVTMNSFCELQFLLVRDCERLSNIFPFYMMERLEKLEILQIMNCDSLEEILGPQGLNSNQSHSVATTELINDKAVTKFVFPKVRSLVLSKLSKLKSFYSKMHTTEWPCLKELEVNECNKLEISEGEYLNIRETQGESQLSTQYFGKVKAFGLMSFRNKSVAISNCFIQSFPHLEKLVVGDAFFNEIFQFEGLGGDEEHAGVLARLSELRLLELPELTHLWKEKIPLGEEVLNNLRILAVLRCGKLKNLMPCSASFKNLTTLEISKRHGFMNLVTLPTAKSMVLLTRMSLTDCQMLERIIASTSDEVMDAIIFSKLESLELDGLPSLSRFCSGNYTFEFPSLKEVIMRRYPKMEIFSKGELSTPKLRGIQSTEGEYVGHWEGNLNATVQKLFIEKVRINFKKFLH</sequence>
<dbReference type="Gramene" id="Tc10v2_t007610.1">
    <property type="protein sequence ID" value="Tc10v2_p007610.1"/>
    <property type="gene ID" value="Tc10v2_g007610"/>
</dbReference>
<gene>
    <name evidence="4" type="primary">LOC18586575</name>
</gene>
<dbReference type="Gene3D" id="3.80.10.10">
    <property type="entry name" value="Ribonuclease Inhibitor"/>
    <property type="match status" value="3"/>
</dbReference>
<protein>
    <submittedName>
        <fullName evidence="4">Uncharacterized protein LOC18586575</fullName>
    </submittedName>
</protein>
<dbReference type="SUPFAM" id="SSF52047">
    <property type="entry name" value="RNI-like"/>
    <property type="match status" value="3"/>
</dbReference>
<feature type="domain" description="Disease resistance protein At4g27190-like leucine-rich repeats" evidence="2">
    <location>
        <begin position="253"/>
        <end position="317"/>
    </location>
</feature>
<dbReference type="InterPro" id="IPR050905">
    <property type="entry name" value="Plant_NBS-LRR"/>
</dbReference>
<evidence type="ECO:0000256" key="1">
    <source>
        <dbReference type="ARBA" id="ARBA00022821"/>
    </source>
</evidence>
<feature type="domain" description="Disease resistance protein At4g27190-like leucine-rich repeats" evidence="2">
    <location>
        <begin position="691"/>
        <end position="790"/>
    </location>
</feature>
<dbReference type="Pfam" id="PF23247">
    <property type="entry name" value="LRR_RPS2"/>
    <property type="match status" value="6"/>
</dbReference>
<name>A0AB32WXC6_THECC</name>
<feature type="domain" description="Disease resistance protein At4g27190-like leucine-rich repeats" evidence="2">
    <location>
        <begin position="422"/>
        <end position="559"/>
    </location>
</feature>
<reference evidence="4" key="2">
    <citation type="submission" date="2025-08" db="UniProtKB">
        <authorList>
            <consortium name="RefSeq"/>
        </authorList>
    </citation>
    <scope>IDENTIFICATION</scope>
</reference>